<reference evidence="2 3" key="1">
    <citation type="journal article" date="2013" name="Genome Biol.">
        <title>Genome of Acanthamoeba castellanii highlights extensive lateral gene transfer and early evolution of tyrosine kinase signaling.</title>
        <authorList>
            <person name="Clarke M."/>
            <person name="Lohan A.J."/>
            <person name="Liu B."/>
            <person name="Lagkouvardos I."/>
            <person name="Roy S."/>
            <person name="Zafar N."/>
            <person name="Bertelli C."/>
            <person name="Schilde C."/>
            <person name="Kianianmomeni A."/>
            <person name="Burglin T.R."/>
            <person name="Frech C."/>
            <person name="Turcotte B."/>
            <person name="Kopec K.O."/>
            <person name="Synnott J.M."/>
            <person name="Choo C."/>
            <person name="Paponov I."/>
            <person name="Finkler A."/>
            <person name="Soon Heng Tan C."/>
            <person name="Hutchins A.P."/>
            <person name="Weinmeier T."/>
            <person name="Rattei T."/>
            <person name="Chu J.S."/>
            <person name="Gimenez G."/>
            <person name="Irimia M."/>
            <person name="Rigden D.J."/>
            <person name="Fitzpatrick D.A."/>
            <person name="Lorenzo-Morales J."/>
            <person name="Bateman A."/>
            <person name="Chiu C.H."/>
            <person name="Tang P."/>
            <person name="Hegemann P."/>
            <person name="Fromm H."/>
            <person name="Raoult D."/>
            <person name="Greub G."/>
            <person name="Miranda-Saavedra D."/>
            <person name="Chen N."/>
            <person name="Nash P."/>
            <person name="Ginger M.L."/>
            <person name="Horn M."/>
            <person name="Schaap P."/>
            <person name="Caler L."/>
            <person name="Loftus B."/>
        </authorList>
    </citation>
    <scope>NUCLEOTIDE SEQUENCE [LARGE SCALE GENOMIC DNA]</scope>
    <source>
        <strain evidence="2 3">Neff</strain>
    </source>
</reference>
<organism evidence="2 3">
    <name type="scientific">Acanthamoeba castellanii (strain ATCC 30010 / Neff)</name>
    <dbReference type="NCBI Taxonomy" id="1257118"/>
    <lineage>
        <taxon>Eukaryota</taxon>
        <taxon>Amoebozoa</taxon>
        <taxon>Discosea</taxon>
        <taxon>Longamoebia</taxon>
        <taxon>Centramoebida</taxon>
        <taxon>Acanthamoebidae</taxon>
        <taxon>Acanthamoeba</taxon>
    </lineage>
</organism>
<feature type="transmembrane region" description="Helical" evidence="1">
    <location>
        <begin position="76"/>
        <end position="97"/>
    </location>
</feature>
<gene>
    <name evidence="2" type="ORF">ACA1_272220</name>
</gene>
<accession>L8HG40</accession>
<dbReference type="Proteomes" id="UP000011083">
    <property type="component" value="Unassembled WGS sequence"/>
</dbReference>
<proteinExistence type="predicted"/>
<dbReference type="RefSeq" id="XP_004353750.1">
    <property type="nucleotide sequence ID" value="XM_004353698.1"/>
</dbReference>
<keyword evidence="1" id="KW-1133">Transmembrane helix</keyword>
<sequence>MWKQSSRVAVVARSRALLPRRAGAETEPEWKLYEEGDPNLFDNWKGKAPGALAEQVDIDPNDWHAMTPDYDTSVSIQHALISLGTAFGVLAGFYYFCKAIAPEPALIPRNDWRTVPPSIVNDQPGTPYTPRPQ</sequence>
<name>L8HG40_ACACF</name>
<keyword evidence="1" id="KW-0472">Membrane</keyword>
<keyword evidence="3" id="KW-1185">Reference proteome</keyword>
<dbReference type="GeneID" id="14925230"/>
<keyword evidence="1" id="KW-0812">Transmembrane</keyword>
<evidence type="ECO:0000256" key="1">
    <source>
        <dbReference type="SAM" id="Phobius"/>
    </source>
</evidence>
<dbReference type="VEuPathDB" id="AmoebaDB:ACA1_272220"/>
<dbReference type="EMBL" id="KB007835">
    <property type="protein sequence ID" value="ELR24222.1"/>
    <property type="molecule type" value="Genomic_DNA"/>
</dbReference>
<evidence type="ECO:0000313" key="3">
    <source>
        <dbReference type="Proteomes" id="UP000011083"/>
    </source>
</evidence>
<evidence type="ECO:0000313" key="2">
    <source>
        <dbReference type="EMBL" id="ELR24222.1"/>
    </source>
</evidence>
<dbReference type="AlphaFoldDB" id="L8HG40"/>
<dbReference type="KEGG" id="acan:ACA1_272220"/>
<protein>
    <submittedName>
        <fullName evidence="2">Uncharacterized protein</fullName>
    </submittedName>
</protein>